<dbReference type="Pfam" id="PF00990">
    <property type="entry name" value="GGDEF"/>
    <property type="match status" value="1"/>
</dbReference>
<dbReference type="InterPro" id="IPR001633">
    <property type="entry name" value="EAL_dom"/>
</dbReference>
<dbReference type="FunFam" id="3.30.70.270:FF:000001">
    <property type="entry name" value="Diguanylate cyclase domain protein"/>
    <property type="match status" value="1"/>
</dbReference>
<feature type="transmembrane region" description="Helical" evidence="2">
    <location>
        <begin position="179"/>
        <end position="196"/>
    </location>
</feature>
<dbReference type="InterPro" id="IPR035919">
    <property type="entry name" value="EAL_sf"/>
</dbReference>
<comment type="caution">
    <text evidence="5">The sequence shown here is derived from an EMBL/GenBank/DDBJ whole genome shotgun (WGS) entry which is preliminary data.</text>
</comment>
<evidence type="ECO:0000256" key="1">
    <source>
        <dbReference type="ARBA" id="ARBA00001946"/>
    </source>
</evidence>
<dbReference type="NCBIfam" id="TIGR00254">
    <property type="entry name" value="GGDEF"/>
    <property type="match status" value="1"/>
</dbReference>
<dbReference type="Pfam" id="PF00563">
    <property type="entry name" value="EAL"/>
    <property type="match status" value="1"/>
</dbReference>
<dbReference type="SUPFAM" id="SSF55073">
    <property type="entry name" value="Nucleotide cyclase"/>
    <property type="match status" value="1"/>
</dbReference>
<dbReference type="PROSITE" id="PS50883">
    <property type="entry name" value="EAL"/>
    <property type="match status" value="1"/>
</dbReference>
<feature type="domain" description="EAL" evidence="3">
    <location>
        <begin position="406"/>
        <end position="653"/>
    </location>
</feature>
<keyword evidence="2" id="KW-0472">Membrane</keyword>
<feature type="transmembrane region" description="Helical" evidence="2">
    <location>
        <begin position="67"/>
        <end position="87"/>
    </location>
</feature>
<dbReference type="GO" id="GO:0003824">
    <property type="term" value="F:catalytic activity"/>
    <property type="evidence" value="ECO:0007669"/>
    <property type="project" value="UniProtKB-ARBA"/>
</dbReference>
<sequence>MLDLPYVRYLEVKAINSNQSLVKSTEKDAAELLYQNSIGGILVSLFAASMLVFAFDNTNLVEFKHAWWWVMLTIISVRLIDSLWWRTNQKGTDYNGRRATLRFISGTFITAFMWCIYCLKVYASANTVELASTIIIVAAMAGGAASVLAAHKKTAIAYSFILLVPFSIALLLSNDDYRQVLGVLGLSFGLVMSISAKKAAEFTSRAILLKNENASLVEHMEAQVEKRTRKIYELSNLDPLTGLYNRTAFLNHVKLTLEHCVTQHQPMALLFIDLDGFKKINDTIGHDAGDQILTQTAQRLKEHCLDQQLLCRWGGDEFLIALPNTQQASAVTQAKNLIEHISQAYLFENTQLSLGATIGISLYPQHADNELQLIQLADMAMYYQKKRAISTSGVFSKELGDKLVREQYLKDGLARAIENKELSLSFQPIMASDNSEICAFEALLRWQKEQEHISPAEFIPIAEQHGLIRKIGTWVLNKACFVAASWPKPIAVSVNVSVSQLQSEDFITIVEEALLTSGLPANLLHLEITESVFSFDKDIMIARIKILQSRGIKVSIDDFGTEYSSLSVMQDLAVNTVKIDRSFVSRLDSSGLAIVQAVVNIAHAFDYLVVAEGVETKEQAIILQNLGVHFSQGFYFSKPIPEKNVLQFIKNPCVKLTQDEVRLTS</sequence>
<evidence type="ECO:0000313" key="5">
    <source>
        <dbReference type="EMBL" id="GGZ66621.1"/>
    </source>
</evidence>
<evidence type="ECO:0000259" key="3">
    <source>
        <dbReference type="PROSITE" id="PS50883"/>
    </source>
</evidence>
<dbReference type="Proteomes" id="UP000622604">
    <property type="component" value="Unassembled WGS sequence"/>
</dbReference>
<comment type="cofactor">
    <cofactor evidence="1">
        <name>Mg(2+)</name>
        <dbReference type="ChEBI" id="CHEBI:18420"/>
    </cofactor>
</comment>
<dbReference type="CDD" id="cd01949">
    <property type="entry name" value="GGDEF"/>
    <property type="match status" value="1"/>
</dbReference>
<organism evidence="5 6">
    <name type="scientific">Paraglaciecola chathamensis</name>
    <dbReference type="NCBI Taxonomy" id="368405"/>
    <lineage>
        <taxon>Bacteria</taxon>
        <taxon>Pseudomonadati</taxon>
        <taxon>Pseudomonadota</taxon>
        <taxon>Gammaproteobacteria</taxon>
        <taxon>Alteromonadales</taxon>
        <taxon>Alteromonadaceae</taxon>
        <taxon>Paraglaciecola</taxon>
    </lineage>
</organism>
<dbReference type="PANTHER" id="PTHR44757:SF2">
    <property type="entry name" value="BIOFILM ARCHITECTURE MAINTENANCE PROTEIN MBAA"/>
    <property type="match status" value="1"/>
</dbReference>
<dbReference type="Gene3D" id="3.20.20.450">
    <property type="entry name" value="EAL domain"/>
    <property type="match status" value="1"/>
</dbReference>
<dbReference type="InterPro" id="IPR052155">
    <property type="entry name" value="Biofilm_reg_signaling"/>
</dbReference>
<accession>A0A8H9IEF6</accession>
<feature type="transmembrane region" description="Helical" evidence="2">
    <location>
        <begin position="99"/>
        <end position="122"/>
    </location>
</feature>
<name>A0A8H9IEF6_9ALTE</name>
<dbReference type="Gene3D" id="3.30.70.270">
    <property type="match status" value="1"/>
</dbReference>
<dbReference type="SMART" id="SM00052">
    <property type="entry name" value="EAL"/>
    <property type="match status" value="1"/>
</dbReference>
<feature type="domain" description="GGDEF" evidence="4">
    <location>
        <begin position="265"/>
        <end position="397"/>
    </location>
</feature>
<dbReference type="PROSITE" id="PS50887">
    <property type="entry name" value="GGDEF"/>
    <property type="match status" value="1"/>
</dbReference>
<reference evidence="5" key="2">
    <citation type="submission" date="2020-09" db="EMBL/GenBank/DDBJ databases">
        <authorList>
            <person name="Sun Q."/>
            <person name="Kim S."/>
        </authorList>
    </citation>
    <scope>NUCLEOTIDE SEQUENCE</scope>
    <source>
        <strain evidence="5">KCTC 32337</strain>
    </source>
</reference>
<evidence type="ECO:0000313" key="6">
    <source>
        <dbReference type="Proteomes" id="UP000622604"/>
    </source>
</evidence>
<dbReference type="EMBL" id="BMZC01000006">
    <property type="protein sequence ID" value="GGZ66621.1"/>
    <property type="molecule type" value="Genomic_DNA"/>
</dbReference>
<evidence type="ECO:0000259" key="4">
    <source>
        <dbReference type="PROSITE" id="PS50887"/>
    </source>
</evidence>
<dbReference type="InterPro" id="IPR029787">
    <property type="entry name" value="Nucleotide_cyclase"/>
</dbReference>
<evidence type="ECO:0008006" key="7">
    <source>
        <dbReference type="Google" id="ProtNLM"/>
    </source>
</evidence>
<evidence type="ECO:0000256" key="2">
    <source>
        <dbReference type="SAM" id="Phobius"/>
    </source>
</evidence>
<feature type="transmembrane region" description="Helical" evidence="2">
    <location>
        <begin position="128"/>
        <end position="148"/>
    </location>
</feature>
<dbReference type="SUPFAM" id="SSF141868">
    <property type="entry name" value="EAL domain-like"/>
    <property type="match status" value="1"/>
</dbReference>
<protein>
    <recommendedName>
        <fullName evidence="7">Diguanylate cyclase/phosphodiesterase</fullName>
    </recommendedName>
</protein>
<dbReference type="InterPro" id="IPR000160">
    <property type="entry name" value="GGDEF_dom"/>
</dbReference>
<dbReference type="AlphaFoldDB" id="A0A8H9IEF6"/>
<keyword evidence="2" id="KW-0812">Transmembrane</keyword>
<reference evidence="5" key="1">
    <citation type="journal article" date="2014" name="Int. J. Syst. Evol. Microbiol.">
        <title>Complete genome sequence of Corynebacterium casei LMG S-19264T (=DSM 44701T), isolated from a smear-ripened cheese.</title>
        <authorList>
            <consortium name="US DOE Joint Genome Institute (JGI-PGF)"/>
            <person name="Walter F."/>
            <person name="Albersmeier A."/>
            <person name="Kalinowski J."/>
            <person name="Ruckert C."/>
        </authorList>
    </citation>
    <scope>NUCLEOTIDE SEQUENCE</scope>
    <source>
        <strain evidence="5">KCTC 32337</strain>
    </source>
</reference>
<dbReference type="CDD" id="cd01948">
    <property type="entry name" value="EAL"/>
    <property type="match status" value="1"/>
</dbReference>
<feature type="transmembrane region" description="Helical" evidence="2">
    <location>
        <begin position="33"/>
        <end position="55"/>
    </location>
</feature>
<keyword evidence="2" id="KW-1133">Transmembrane helix</keyword>
<gene>
    <name evidence="5" type="ORF">GCM10011274_26490</name>
</gene>
<dbReference type="InterPro" id="IPR043128">
    <property type="entry name" value="Rev_trsase/Diguanyl_cyclase"/>
</dbReference>
<dbReference type="PANTHER" id="PTHR44757">
    <property type="entry name" value="DIGUANYLATE CYCLASE DGCP"/>
    <property type="match status" value="1"/>
</dbReference>
<feature type="transmembrane region" description="Helical" evidence="2">
    <location>
        <begin position="155"/>
        <end position="173"/>
    </location>
</feature>
<proteinExistence type="predicted"/>
<dbReference type="SMART" id="SM00267">
    <property type="entry name" value="GGDEF"/>
    <property type="match status" value="1"/>
</dbReference>